<dbReference type="PANTHER" id="PTHR13222:SF1">
    <property type="entry name" value="RB1-INDUCIBLE COILED-COIL PROTEIN 1"/>
    <property type="match status" value="1"/>
</dbReference>
<keyword evidence="1" id="KW-0813">Transport</keyword>
<feature type="compositionally biased region" description="Basic and acidic residues" evidence="6">
    <location>
        <begin position="669"/>
        <end position="682"/>
    </location>
</feature>
<keyword evidence="4 5" id="KW-0175">Coiled coil</keyword>
<dbReference type="GO" id="GO:0061723">
    <property type="term" value="P:glycophagy"/>
    <property type="evidence" value="ECO:0007669"/>
    <property type="project" value="TreeGrafter"/>
</dbReference>
<dbReference type="InterPro" id="IPR045326">
    <property type="entry name" value="ATG17-like_dom"/>
</dbReference>
<evidence type="ECO:0000259" key="7">
    <source>
        <dbReference type="Pfam" id="PF04108"/>
    </source>
</evidence>
<dbReference type="GeneID" id="111118945"/>
<keyword evidence="2" id="KW-0653">Protein transport</keyword>
<protein>
    <submittedName>
        <fullName evidence="10">RB1-inducible coiled-coil protein 1-like isoform X1</fullName>
    </submittedName>
</protein>
<evidence type="ECO:0000256" key="3">
    <source>
        <dbReference type="ARBA" id="ARBA00023006"/>
    </source>
</evidence>
<evidence type="ECO:0000256" key="4">
    <source>
        <dbReference type="ARBA" id="ARBA00023054"/>
    </source>
</evidence>
<evidence type="ECO:0000256" key="1">
    <source>
        <dbReference type="ARBA" id="ARBA00022448"/>
    </source>
</evidence>
<feature type="compositionally biased region" description="Basic and acidic residues" evidence="6">
    <location>
        <begin position="635"/>
        <end position="644"/>
    </location>
</feature>
<reference evidence="10" key="1">
    <citation type="submission" date="2025-08" db="UniProtKB">
        <authorList>
            <consortium name="RefSeq"/>
        </authorList>
    </citation>
    <scope>IDENTIFICATION</scope>
    <source>
        <tissue evidence="10">Whole sample</tissue>
    </source>
</reference>
<dbReference type="GO" id="GO:0000045">
    <property type="term" value="P:autophagosome assembly"/>
    <property type="evidence" value="ECO:0007669"/>
    <property type="project" value="InterPro"/>
</dbReference>
<organism evidence="9 10">
    <name type="scientific">Crassostrea virginica</name>
    <name type="common">Eastern oyster</name>
    <dbReference type="NCBI Taxonomy" id="6565"/>
    <lineage>
        <taxon>Eukaryota</taxon>
        <taxon>Metazoa</taxon>
        <taxon>Spiralia</taxon>
        <taxon>Lophotrochozoa</taxon>
        <taxon>Mollusca</taxon>
        <taxon>Bivalvia</taxon>
        <taxon>Autobranchia</taxon>
        <taxon>Pteriomorphia</taxon>
        <taxon>Ostreida</taxon>
        <taxon>Ostreoidea</taxon>
        <taxon>Ostreidae</taxon>
        <taxon>Crassostrea</taxon>
    </lineage>
</organism>
<dbReference type="PANTHER" id="PTHR13222">
    <property type="entry name" value="RB1-INDUCIBLE COILED-COIL"/>
    <property type="match status" value="1"/>
</dbReference>
<feature type="domain" description="Autophagy-related protein 11 C-terminal" evidence="8">
    <location>
        <begin position="1501"/>
        <end position="1611"/>
    </location>
</feature>
<keyword evidence="9" id="KW-1185">Reference proteome</keyword>
<dbReference type="GO" id="GO:0019901">
    <property type="term" value="F:protein kinase binding"/>
    <property type="evidence" value="ECO:0007669"/>
    <property type="project" value="TreeGrafter"/>
</dbReference>
<evidence type="ECO:0000256" key="2">
    <source>
        <dbReference type="ARBA" id="ARBA00022927"/>
    </source>
</evidence>
<dbReference type="GO" id="GO:0034517">
    <property type="term" value="P:ribophagy"/>
    <property type="evidence" value="ECO:0007669"/>
    <property type="project" value="TreeGrafter"/>
</dbReference>
<feature type="region of interest" description="Disordered" evidence="6">
    <location>
        <begin position="1119"/>
        <end position="1140"/>
    </location>
</feature>
<evidence type="ECO:0000313" key="9">
    <source>
        <dbReference type="Proteomes" id="UP000694844"/>
    </source>
</evidence>
<evidence type="ECO:0000313" key="10">
    <source>
        <dbReference type="RefSeq" id="XP_022314384.1"/>
    </source>
</evidence>
<dbReference type="InterPro" id="IPR040040">
    <property type="entry name" value="ATG11"/>
</dbReference>
<feature type="compositionally biased region" description="Polar residues" evidence="6">
    <location>
        <begin position="654"/>
        <end position="668"/>
    </location>
</feature>
<sequence>MLYVFHVDTGTMMTFDMGLLAGSVAELQQVICQACHISEDKQVLLISGGESLDPCMQVHKYHAGTDTNPIYLFSKMAIEAATPPSPSVHYGSDVDIPSQVEGSLLLPPTFGTVVARSQLAIQIHDVDREEVEGCEKLVHDQHLQQQGWAAVVANLEDITSALKHRSEIFSEAYTNYMTCRDDYLTTLSCVASSLDLLSKIPVLPCLLHSMEEASMSNKNLFEWISSQDPKHSLHDMVHQCLKATEQLDQPVLDSLMLEVTDTFKQVDNPSMKEVKGIEDRLYGLDQILNGARKIVQEQSDLAQALYQNQTRVSKLRDTSILPDLCNSHKKQLVVMVNNHKKLQETKKKCKMAKEELSVNLHTRLRWVMLVEKRICDVDGKLMIYHENLKRLKKRLDILKQIHEAPQVYAKLVVEVVRRRKFSTQFLKWASHLAVESQNVHEDELKRREMFHKEVGNHFLQSLFNGLQDLPSSFATEEPKAFDQHLPPITPDDVTMLRKEVPELAQDLQVPLDVSFLMKDVFFERSLFKFDDATVKGGAVHGMATSDIEIINNCDEETFLTTEQSLSLEQQVASSEMDPNLLLEIQKETTADKPELLMPKSLSEELTKQMRICSKDKMPSASGVVNFNKTQPRDSAIKCETDNSAKKSVCGGEGTSESFGASTSSGEQLKSTESELSGHEKTSESVSLGKKRVRRQTDPDMETSQEFTTADFYIEDSMPSSIADSPPGKEEKPKSKPLIPEEKPEEVTILEAKVQTLTNELEESKGKLGKLVNISQEAAKLRLDLESVLSSVKESKNVMLSEMVNTQDTLSSTVKSHLVSLDENLDQFKKLLEEEKGRCLQKEETIVQCNEKEKGLQKKLSENECLIESLNKEIDNMKQKIVEVQNELKKEKENFEQGYQELKEKHQNEIDELNKEHSLELEVELDKIHSEFQDRISELENNLSKQETIEAQLQEKISVLSKEKSKEEEKLFSQFQQEKHDITKILQAEHEEKLKRDIDECKALLEAKHKEEIEALQQCHRDKLENTLKEQKESLTKEKDDELETLSHQLNGEFEKSYEILKETLEGDYQKALEEFKSASDQKYKEDKLNIEGEMKKQINDLELKLTSYTDRKYDHKDSQTTVTDKVPQEAQTDVTCTSQSGIQTDHWQGTETTTQTDRAPVVQQEAQTSPHLMEGTEVNTQTETTAVVQQEAQTSLSMQDGRESNTQTDSPVIVQQSMQTSLSMNPEGMDIETQTETKKQIPQEIQTSLPLEKSVEGTDMETQTDRQVQQQEVQTISEISVRESELRQGRVDQEAIQAQTVESNAAFSSEDHKNQMAFLEVRLTAEKDKALIELKQKYEKEISDMISKLEKEKSDSLTAIQNSLQAEKQVAFNEAVIKLSQEKDRIIEDLRGKEKELLEQLSSNQETILKLNEEKSKLEDIKTRAMSHLSDKEREHNAARRQLEDDLAMTRQQLSQYQSQLQVMSAVSVPSIMEVSQVDETTRIATLEDELKSKSEKIVELQQKMMEMSMTSSTRHIAEDKVSITTCNVGDLALFCLDDRHDQYVVFTIGSTLHFLHTDCQETLGLKPNPGENKKSWVLAEIIEKEYCQAKKPQNRFKVPVGTKFYRVKAKPWRPEGGARGTASAANT</sequence>
<feature type="region of interest" description="Disordered" evidence="6">
    <location>
        <begin position="1190"/>
        <end position="1209"/>
    </location>
</feature>
<dbReference type="RefSeq" id="XP_022314384.1">
    <property type="nucleotide sequence ID" value="XM_022458676.1"/>
</dbReference>
<feature type="coiled-coil region" evidence="5">
    <location>
        <begin position="1335"/>
        <end position="1460"/>
    </location>
</feature>
<feature type="compositionally biased region" description="Basic and acidic residues" evidence="6">
    <location>
        <begin position="726"/>
        <end position="740"/>
    </location>
</feature>
<feature type="coiled-coil region" evidence="5">
    <location>
        <begin position="1484"/>
        <end position="1511"/>
    </location>
</feature>
<keyword evidence="3" id="KW-0072">Autophagy</keyword>
<dbReference type="GO" id="GO:0000422">
    <property type="term" value="P:autophagy of mitochondrion"/>
    <property type="evidence" value="ECO:0007669"/>
    <property type="project" value="TreeGrafter"/>
</dbReference>
<dbReference type="InterPro" id="IPR019460">
    <property type="entry name" value="Atg11_C"/>
</dbReference>
<dbReference type="GO" id="GO:0061709">
    <property type="term" value="P:reticulophagy"/>
    <property type="evidence" value="ECO:0007669"/>
    <property type="project" value="TreeGrafter"/>
</dbReference>
<evidence type="ECO:0000256" key="5">
    <source>
        <dbReference type="SAM" id="Coils"/>
    </source>
</evidence>
<dbReference type="OrthoDB" id="447953at2759"/>
<dbReference type="GO" id="GO:1990316">
    <property type="term" value="C:Atg1/ULK1 kinase complex"/>
    <property type="evidence" value="ECO:0007669"/>
    <property type="project" value="TreeGrafter"/>
</dbReference>
<gene>
    <name evidence="10" type="primary">LOC111118945</name>
</gene>
<dbReference type="Pfam" id="PF10377">
    <property type="entry name" value="ATG11"/>
    <property type="match status" value="1"/>
</dbReference>
<dbReference type="Proteomes" id="UP000694844">
    <property type="component" value="Chromosome 2"/>
</dbReference>
<dbReference type="GO" id="GO:0060090">
    <property type="term" value="F:molecular adaptor activity"/>
    <property type="evidence" value="ECO:0007669"/>
    <property type="project" value="TreeGrafter"/>
</dbReference>
<dbReference type="CDD" id="cd17060">
    <property type="entry name" value="Ubl_RB1CC1"/>
    <property type="match status" value="1"/>
</dbReference>
<proteinExistence type="predicted"/>
<accession>A0A8B8CGT3</accession>
<feature type="region of interest" description="Disordered" evidence="6">
    <location>
        <begin position="635"/>
        <end position="740"/>
    </location>
</feature>
<feature type="domain" description="Autophagy protein ATG17-like" evidence="7">
    <location>
        <begin position="128"/>
        <end position="456"/>
    </location>
</feature>
<dbReference type="GO" id="GO:0034727">
    <property type="term" value="P:piecemeal microautophagy of the nucleus"/>
    <property type="evidence" value="ECO:0007669"/>
    <property type="project" value="TreeGrafter"/>
</dbReference>
<dbReference type="GO" id="GO:0015031">
    <property type="term" value="P:protein transport"/>
    <property type="evidence" value="ECO:0007669"/>
    <property type="project" value="UniProtKB-KW"/>
</dbReference>
<feature type="coiled-coil region" evidence="5">
    <location>
        <begin position="817"/>
        <end position="1081"/>
    </location>
</feature>
<evidence type="ECO:0000256" key="6">
    <source>
        <dbReference type="SAM" id="MobiDB-lite"/>
    </source>
</evidence>
<dbReference type="KEGG" id="cvn:111118945"/>
<name>A0A8B8CGT3_CRAVI</name>
<dbReference type="Pfam" id="PF04108">
    <property type="entry name" value="ATG17_like"/>
    <property type="match status" value="1"/>
</dbReference>
<dbReference type="Gene3D" id="3.10.20.90">
    <property type="entry name" value="Phosphatidylinositol 3-kinase Catalytic Subunit, Chain A, domain 1"/>
    <property type="match status" value="1"/>
</dbReference>
<evidence type="ECO:0000259" key="8">
    <source>
        <dbReference type="Pfam" id="PF10377"/>
    </source>
</evidence>
<dbReference type="GO" id="GO:0034045">
    <property type="term" value="C:phagophore assembly site membrane"/>
    <property type="evidence" value="ECO:0007669"/>
    <property type="project" value="TreeGrafter"/>
</dbReference>